<dbReference type="InterPro" id="IPR032053">
    <property type="entry name" value="Ribosomal_mS34"/>
</dbReference>
<dbReference type="Proteomes" id="UP001642483">
    <property type="component" value="Unassembled WGS sequence"/>
</dbReference>
<dbReference type="EMBL" id="CAWYQH010000098">
    <property type="protein sequence ID" value="CAK8684935.1"/>
    <property type="molecule type" value="Genomic_DNA"/>
</dbReference>
<gene>
    <name evidence="1" type="ORF">CVLEPA_LOCUS16105</name>
</gene>
<dbReference type="PANTHER" id="PTHR28589">
    <property type="entry name" value="28S RIBOSOMAL PROTEIN S34, MITOCHONDRIAL"/>
    <property type="match status" value="1"/>
</dbReference>
<protein>
    <submittedName>
        <fullName evidence="1">Uncharacterized protein</fullName>
    </submittedName>
</protein>
<evidence type="ECO:0000313" key="1">
    <source>
        <dbReference type="EMBL" id="CAK8684935.1"/>
    </source>
</evidence>
<comment type="caution">
    <text evidence="1">The sequence shown here is derived from an EMBL/GenBank/DDBJ whole genome shotgun (WGS) entry which is preliminary data.</text>
</comment>
<organism evidence="1 2">
    <name type="scientific">Clavelina lepadiformis</name>
    <name type="common">Light-bulb sea squirt</name>
    <name type="synonym">Ascidia lepadiformis</name>
    <dbReference type="NCBI Taxonomy" id="159417"/>
    <lineage>
        <taxon>Eukaryota</taxon>
        <taxon>Metazoa</taxon>
        <taxon>Chordata</taxon>
        <taxon>Tunicata</taxon>
        <taxon>Ascidiacea</taxon>
        <taxon>Aplousobranchia</taxon>
        <taxon>Clavelinidae</taxon>
        <taxon>Clavelina</taxon>
    </lineage>
</organism>
<evidence type="ECO:0000313" key="2">
    <source>
        <dbReference type="Proteomes" id="UP001642483"/>
    </source>
</evidence>
<name>A0ABP0FZC6_CLALP</name>
<dbReference type="Pfam" id="PF16053">
    <property type="entry name" value="MRP-S34"/>
    <property type="match status" value="1"/>
</dbReference>
<keyword evidence="2" id="KW-1185">Reference proteome</keyword>
<proteinExistence type="predicted"/>
<reference evidence="1 2" key="1">
    <citation type="submission" date="2024-02" db="EMBL/GenBank/DDBJ databases">
        <authorList>
            <person name="Daric V."/>
            <person name="Darras S."/>
        </authorList>
    </citation>
    <scope>NUCLEOTIDE SEQUENCE [LARGE SCALE GENOMIC DNA]</scope>
</reference>
<dbReference type="PANTHER" id="PTHR28589:SF1">
    <property type="entry name" value="SMALL RIBOSOMAL SUBUNIT PROTEIN MS34"/>
    <property type="match status" value="1"/>
</dbReference>
<sequence length="201" mass="24073">MAQIAARVERKLMTHVARKYPMPMHKIMQKRLEYPTESMLQRRKNEKRLFQVLSQLPHWGIGRIITTCQWADNSLFTYWRITRVHVDHNTEEYEYGIAWGIQTVDGRSKGYEEEIPDMNEHLWRLIPKYKEDYYLNYQPKTEEIKEIPLYIPTPPLLHQMMKAEKEKQGSEDANKDFLVRLLINRGRTNLARQRLDDGSLV</sequence>
<accession>A0ABP0FZC6</accession>